<name>A0A2P1G7P6_9CHLO</name>
<dbReference type="GO" id="GO:0003735">
    <property type="term" value="F:structural constituent of ribosome"/>
    <property type="evidence" value="ECO:0007669"/>
    <property type="project" value="InterPro"/>
</dbReference>
<keyword evidence="2 5" id="KW-0689">Ribosomal protein</keyword>
<accession>A0A2P1G7P6</accession>
<evidence type="ECO:0000313" key="5">
    <source>
        <dbReference type="EMBL" id="AVM80973.1"/>
    </source>
</evidence>
<dbReference type="InterPro" id="IPR001351">
    <property type="entry name" value="Ribosomal_uS3_C"/>
</dbReference>
<feature type="domain" description="Small ribosomal subunit protein uS3 C-terminal" evidence="4">
    <location>
        <begin position="348"/>
        <end position="406"/>
    </location>
</feature>
<dbReference type="EMBL" id="MF197535">
    <property type="protein sequence ID" value="AVM80973.1"/>
    <property type="molecule type" value="Genomic_DNA"/>
</dbReference>
<evidence type="ECO:0000256" key="3">
    <source>
        <dbReference type="ARBA" id="ARBA00023274"/>
    </source>
</evidence>
<geneLocation type="plastid" evidence="5"/>
<dbReference type="Pfam" id="PF00189">
    <property type="entry name" value="Ribosomal_S3_C"/>
    <property type="match status" value="1"/>
</dbReference>
<dbReference type="Gene3D" id="3.30.1140.32">
    <property type="entry name" value="Ribosomal protein S3, C-terminal domain"/>
    <property type="match status" value="1"/>
</dbReference>
<keyword evidence="5" id="KW-0934">Plastid</keyword>
<dbReference type="GO" id="GO:0005840">
    <property type="term" value="C:ribosome"/>
    <property type="evidence" value="ECO:0007669"/>
    <property type="project" value="UniProtKB-KW"/>
</dbReference>
<dbReference type="GO" id="GO:0006412">
    <property type="term" value="P:translation"/>
    <property type="evidence" value="ECO:0007669"/>
    <property type="project" value="InterPro"/>
</dbReference>
<dbReference type="SUPFAM" id="SSF54821">
    <property type="entry name" value="Ribosomal protein S3 C-terminal domain"/>
    <property type="match status" value="1"/>
</dbReference>
<dbReference type="GO" id="GO:1990904">
    <property type="term" value="C:ribonucleoprotein complex"/>
    <property type="evidence" value="ECO:0007669"/>
    <property type="project" value="UniProtKB-KW"/>
</dbReference>
<gene>
    <name evidence="5" type="primary">rps3</name>
</gene>
<keyword evidence="3" id="KW-0687">Ribonucleoprotein</keyword>
<sequence>MTHKVNPSLFRLGINKKPFNFLYIDKILNKKINQQSWLFLFDFLKKTIIYSLKYVIIYDRTLKIKGRKLKKNKKFLKKKKNTILVKYNPLQINRFDILNITFNNTTHNCLVTIDKESTSKTISIIIIALRININVFDKYITNTFLIRRKKEFNKKFKLKKDKLKILKKNIFNKKKLILNDYNKPKQKYDKNLKNKINFKLNKNNKFNTNFKPTKNIKFNTNPKFNKQPRFSNSSRFNKSSKFNKQFPFYKNQKNKIKAEKINWLATENYITNNLYYILSSQLNKISKNVLFKINCNIKFATTPNLSSTLELEKIKKELEAFKPLRIPEIFKKTLYRSKKIRSKYFKTTKSLGIKIRLTGRFNGADRSRSKIKERGRVTIKSYNSVLNYDYGFAKTKYGVIGIKVWIDQGQSILWKNNTQPLSILKKNITIKKIRKTKKRKRFKKIKFKHYLPLKYITNFYVDIYQDQNDF</sequence>
<reference evidence="5" key="1">
    <citation type="journal article" date="2018" name="Sci. Rep.">
        <title>Genome sequencing of Prototheca zopfii genotypes 1 and 2 provides evidence of a severe reduction in organellar genomes.</title>
        <authorList>
            <person name="Severgnini M."/>
            <person name="Lazzari B."/>
            <person name="Capra E."/>
            <person name="Chessa S."/>
            <person name="Luini M."/>
            <person name="Bordoni R."/>
            <person name="Castiglioni B."/>
            <person name="Ricchi M."/>
            <person name="Cremonesi P."/>
        </authorList>
    </citation>
    <scope>NUCLEOTIDE SEQUENCE</scope>
    <source>
        <strain evidence="5">SAG 2063</strain>
    </source>
</reference>
<evidence type="ECO:0000259" key="4">
    <source>
        <dbReference type="Pfam" id="PF00189"/>
    </source>
</evidence>
<evidence type="ECO:0000256" key="2">
    <source>
        <dbReference type="ARBA" id="ARBA00022980"/>
    </source>
</evidence>
<dbReference type="InterPro" id="IPR036419">
    <property type="entry name" value="Ribosomal_S3_C_sf"/>
</dbReference>
<protein>
    <submittedName>
        <fullName evidence="5">Ribosomal protein S3</fullName>
    </submittedName>
</protein>
<dbReference type="AlphaFoldDB" id="A0A2P1G7P6"/>
<proteinExistence type="inferred from homology"/>
<organism evidence="5">
    <name type="scientific">Prototheca zopfii</name>
    <dbReference type="NCBI Taxonomy" id="3112"/>
    <lineage>
        <taxon>Eukaryota</taxon>
        <taxon>Viridiplantae</taxon>
        <taxon>Chlorophyta</taxon>
        <taxon>core chlorophytes</taxon>
        <taxon>Trebouxiophyceae</taxon>
        <taxon>Chlorellales</taxon>
        <taxon>Chlorellaceae</taxon>
        <taxon>Prototheca</taxon>
    </lineage>
</organism>
<evidence type="ECO:0000256" key="1">
    <source>
        <dbReference type="ARBA" id="ARBA00010761"/>
    </source>
</evidence>
<comment type="similarity">
    <text evidence="1">Belongs to the universal ribosomal protein uS3 family.</text>
</comment>